<comment type="caution">
    <text evidence="4">The sequence shown here is derived from an EMBL/GenBank/DDBJ whole genome shotgun (WGS) entry which is preliminary data.</text>
</comment>
<dbReference type="InterPro" id="IPR015943">
    <property type="entry name" value="WD40/YVTN_repeat-like_dom_sf"/>
</dbReference>
<keyword evidence="2" id="KW-0812">Transmembrane</keyword>
<feature type="compositionally biased region" description="Polar residues" evidence="1">
    <location>
        <begin position="130"/>
        <end position="144"/>
    </location>
</feature>
<accession>A0AAV9XRV1</accession>
<dbReference type="PANTHER" id="PTHR10223">
    <property type="entry name" value="26S PROTEASOME NON-ATPASE REGULATORY SUBUNIT 4"/>
    <property type="match status" value="1"/>
</dbReference>
<feature type="region of interest" description="Disordered" evidence="1">
    <location>
        <begin position="1101"/>
        <end position="1141"/>
    </location>
</feature>
<name>A0AAV9XRV1_9PEZI</name>
<dbReference type="SMART" id="SM00256">
    <property type="entry name" value="FBOX"/>
    <property type="match status" value="1"/>
</dbReference>
<reference evidence="4 5" key="1">
    <citation type="submission" date="2019-10" db="EMBL/GenBank/DDBJ databases">
        <authorList>
            <person name="Palmer J.M."/>
        </authorList>
    </citation>
    <scope>NUCLEOTIDE SEQUENCE [LARGE SCALE GENOMIC DNA]</scope>
    <source>
        <strain evidence="4 5">TWF694</strain>
    </source>
</reference>
<keyword evidence="2" id="KW-1133">Transmembrane helix</keyword>
<feature type="compositionally biased region" description="Basic residues" evidence="1">
    <location>
        <begin position="1105"/>
        <end position="1114"/>
    </location>
</feature>
<dbReference type="AlphaFoldDB" id="A0AAV9XRV1"/>
<keyword evidence="2" id="KW-0472">Membrane</keyword>
<feature type="region of interest" description="Disordered" evidence="1">
    <location>
        <begin position="195"/>
        <end position="214"/>
    </location>
</feature>
<dbReference type="PANTHER" id="PTHR10223:SF2">
    <property type="entry name" value="F-BOX AND WD DOMAIN PROTEIN (AFU_ORTHOLOGUE AFUA_6G11400)"/>
    <property type="match status" value="1"/>
</dbReference>
<dbReference type="InterPro" id="IPR036047">
    <property type="entry name" value="F-box-like_dom_sf"/>
</dbReference>
<evidence type="ECO:0000259" key="3">
    <source>
        <dbReference type="PROSITE" id="PS50181"/>
    </source>
</evidence>
<feature type="domain" description="F-box" evidence="3">
    <location>
        <begin position="225"/>
        <end position="271"/>
    </location>
</feature>
<dbReference type="PROSITE" id="PS50181">
    <property type="entry name" value="FBOX"/>
    <property type="match status" value="1"/>
</dbReference>
<feature type="transmembrane region" description="Helical" evidence="2">
    <location>
        <begin position="62"/>
        <end position="81"/>
    </location>
</feature>
<evidence type="ECO:0000313" key="4">
    <source>
        <dbReference type="EMBL" id="KAK6544778.1"/>
    </source>
</evidence>
<dbReference type="InterPro" id="IPR027040">
    <property type="entry name" value="PSMD4"/>
</dbReference>
<dbReference type="Gene3D" id="1.20.1280.50">
    <property type="match status" value="1"/>
</dbReference>
<dbReference type="Proteomes" id="UP001365542">
    <property type="component" value="Unassembled WGS sequence"/>
</dbReference>
<proteinExistence type="predicted"/>
<gene>
    <name evidence="4" type="ORF">TWF694_001461</name>
</gene>
<protein>
    <recommendedName>
        <fullName evidence="3">F-box domain-containing protein</fullName>
    </recommendedName>
</protein>
<feature type="region of interest" description="Disordered" evidence="1">
    <location>
        <begin position="897"/>
        <end position="941"/>
    </location>
</feature>
<sequence>MQVPPLSALLLFANFPGDLISSTTTTSLFIIVILIISLSLPLLLLLLLPLITASSFVKYRHFAHTVLALFGATLTSAAASLRRFSRFLKTLPVTQASSTAWSLLTAPPPSFLPFCFMPSASSSTLPTASNQQSSPTTQPTSNQHGIHPSVRQPRHPCDGDSPVLSPETNGSLPPEQSPVEEYRYLGQETHESETDYLLNSPPASPDTKGKSVVNKKFKHPNVKGKTYITKLPNEVLTHTLSFLDPVSLTSVSFVSRRFHALVTSPHAWKDAFSRYFPQHNTHSGSDAYPTAARYFTRLSNMGTHRSEYILRTQLLRSLKRGRPYINPGIKPSPSHNSSNFSMITYNPKLHESTVTHLHADFNRNRVIAASQYTGLYSYSDPRTGYVEVEQRGHPGYSSFGLQYISAEGIGALDISESRGQIIGDGRDTFPSFFVERANSTFAPVRFINEHGPDASITCIWLAKKDTIVNTSAHVIVSASGSSKGVVQFQDNSNRWMSFIVCPGIPILEIRIDDGYTKARERRNRVWCVIVNAIGEVWYMKGKLPKKPAAPSRNMGEQVEREFTPWFNIPVTRKTNTPVGIGILIPEDPNASSEALQQQQALMHTEPEVMALMYSDHWREDYFIEADFGGQNFILGCKGEDEGPNTDKRRATMKRYSRILDNVREEAISEVFIKNVYGRGYHKEVEELVPRAPDEVDPPDEWQSVELTIPQNKVIDYVLITSTAIDMSNIALLSPNEDPLLTRSSSHPLTPQQIVGQLSRLFAIGTNTGAIHIYNARHPIPSSSDTSLPPLHTISTASPSISSLALSSLYLVHGGTDGLVQAWDPLVSLTEPIRAIHSRFSTRARRRLAQAANSIHGIGENQFAARAIFLDPDPTQLRGIVALGTHIRSWSFSSSIEKVQENSNSRRRRKNARRGSNNGPYLGTSGISGKGRAGNSSKAPLPRDIIDETEIIAHTRYQDEVKKARMAERFGVGHEAMQGMTEEEMIMYAMMISEESFERERGLSEESGGNESSAGFQSAFGEGEEVWIYSESNGGSASAGFSESPGSPHGWTEPTQFEAGPSTFAGVTSASATNDDEVLAKALQESFDLEDIQPPNGDVGIPIKFAKNKNKKGKGKGVSVGLSDSGPSNVSNRRGSDGQFDRDLELAIQLSMQKH</sequence>
<dbReference type="GO" id="GO:0008540">
    <property type="term" value="C:proteasome regulatory particle, base subcomplex"/>
    <property type="evidence" value="ECO:0007669"/>
    <property type="project" value="TreeGrafter"/>
</dbReference>
<evidence type="ECO:0000256" key="1">
    <source>
        <dbReference type="SAM" id="MobiDB-lite"/>
    </source>
</evidence>
<dbReference type="InterPro" id="IPR001810">
    <property type="entry name" value="F-box_dom"/>
</dbReference>
<dbReference type="GO" id="GO:0005829">
    <property type="term" value="C:cytosol"/>
    <property type="evidence" value="ECO:0007669"/>
    <property type="project" value="TreeGrafter"/>
</dbReference>
<feature type="transmembrane region" description="Helical" evidence="2">
    <location>
        <begin position="28"/>
        <end position="50"/>
    </location>
</feature>
<evidence type="ECO:0000256" key="2">
    <source>
        <dbReference type="SAM" id="Phobius"/>
    </source>
</evidence>
<dbReference type="SUPFAM" id="SSF50978">
    <property type="entry name" value="WD40 repeat-like"/>
    <property type="match status" value="1"/>
</dbReference>
<feature type="region of interest" description="Disordered" evidence="1">
    <location>
        <begin position="123"/>
        <end position="177"/>
    </location>
</feature>
<dbReference type="GO" id="GO:0005634">
    <property type="term" value="C:nucleus"/>
    <property type="evidence" value="ECO:0007669"/>
    <property type="project" value="TreeGrafter"/>
</dbReference>
<dbReference type="InterPro" id="IPR036322">
    <property type="entry name" value="WD40_repeat_dom_sf"/>
</dbReference>
<dbReference type="Pfam" id="PF12937">
    <property type="entry name" value="F-box-like"/>
    <property type="match status" value="1"/>
</dbReference>
<dbReference type="GO" id="GO:0043161">
    <property type="term" value="P:proteasome-mediated ubiquitin-dependent protein catabolic process"/>
    <property type="evidence" value="ECO:0007669"/>
    <property type="project" value="TreeGrafter"/>
</dbReference>
<organism evidence="4 5">
    <name type="scientific">Orbilia ellipsospora</name>
    <dbReference type="NCBI Taxonomy" id="2528407"/>
    <lineage>
        <taxon>Eukaryota</taxon>
        <taxon>Fungi</taxon>
        <taxon>Dikarya</taxon>
        <taxon>Ascomycota</taxon>
        <taxon>Pezizomycotina</taxon>
        <taxon>Orbiliomycetes</taxon>
        <taxon>Orbiliales</taxon>
        <taxon>Orbiliaceae</taxon>
        <taxon>Orbilia</taxon>
    </lineage>
</organism>
<dbReference type="EMBL" id="JAVHJO010000001">
    <property type="protein sequence ID" value="KAK6544778.1"/>
    <property type="molecule type" value="Genomic_DNA"/>
</dbReference>
<evidence type="ECO:0000313" key="5">
    <source>
        <dbReference type="Proteomes" id="UP001365542"/>
    </source>
</evidence>
<dbReference type="SUPFAM" id="SSF81383">
    <property type="entry name" value="F-box domain"/>
    <property type="match status" value="1"/>
</dbReference>
<keyword evidence="5" id="KW-1185">Reference proteome</keyword>
<dbReference type="GO" id="GO:0031593">
    <property type="term" value="F:polyubiquitin modification-dependent protein binding"/>
    <property type="evidence" value="ECO:0007669"/>
    <property type="project" value="TreeGrafter"/>
</dbReference>
<dbReference type="Gene3D" id="2.130.10.10">
    <property type="entry name" value="YVTN repeat-like/Quinoprotein amine dehydrogenase"/>
    <property type="match status" value="1"/>
</dbReference>